<dbReference type="Proteomes" id="UP000432089">
    <property type="component" value="Unassembled WGS sequence"/>
</dbReference>
<dbReference type="Pfam" id="PF11164">
    <property type="entry name" value="DUF2948"/>
    <property type="match status" value="1"/>
</dbReference>
<evidence type="ECO:0000313" key="2">
    <source>
        <dbReference type="Proteomes" id="UP000432089"/>
    </source>
</evidence>
<dbReference type="RefSeq" id="WP_150969453.1">
    <property type="nucleotide sequence ID" value="NZ_VZDO01000005.1"/>
</dbReference>
<dbReference type="EMBL" id="VZDO01000005">
    <property type="protein sequence ID" value="KAB0680381.1"/>
    <property type="molecule type" value="Genomic_DNA"/>
</dbReference>
<evidence type="ECO:0000313" key="1">
    <source>
        <dbReference type="EMBL" id="KAB0680381.1"/>
    </source>
</evidence>
<dbReference type="AlphaFoldDB" id="A0A7V7PQG6"/>
<sequence>MAGLRLDAMDEDDLQILSAYCQDAIAAPADLRFMAREGRFVAALNRFAWETVKTPSRWRFLRKTQAYERRRAILDFGRVRSAQSIGVGQGSTDTPLVLLAVRFAPKDPPGGTIELVFAGNAAIRLDVECVEARLTDEDAVWSTDRLPDHEKPVA</sequence>
<organism evidence="1 2">
    <name type="scientific">Plantimonas leprariae</name>
    <dbReference type="NCBI Taxonomy" id="2615207"/>
    <lineage>
        <taxon>Bacteria</taxon>
        <taxon>Pseudomonadati</taxon>
        <taxon>Pseudomonadota</taxon>
        <taxon>Alphaproteobacteria</taxon>
        <taxon>Hyphomicrobiales</taxon>
        <taxon>Aurantimonadaceae</taxon>
        <taxon>Plantimonas</taxon>
    </lineage>
</organism>
<keyword evidence="2" id="KW-1185">Reference proteome</keyword>
<protein>
    <submittedName>
        <fullName evidence="1">DUF2948 family protein</fullName>
    </submittedName>
</protein>
<accession>A0A7V7PQG6</accession>
<comment type="caution">
    <text evidence="1">The sequence shown here is derived from an EMBL/GenBank/DDBJ whole genome shotgun (WGS) entry which is preliminary data.</text>
</comment>
<name>A0A7V7PQG6_9HYPH</name>
<reference evidence="1 2" key="1">
    <citation type="submission" date="2019-09" db="EMBL/GenBank/DDBJ databases">
        <title>YIM 132180 draft genome.</title>
        <authorList>
            <person name="Zhang K."/>
        </authorList>
    </citation>
    <scope>NUCLEOTIDE SEQUENCE [LARGE SCALE GENOMIC DNA]</scope>
    <source>
        <strain evidence="1 2">YIM 132180</strain>
    </source>
</reference>
<dbReference type="InterPro" id="IPR021335">
    <property type="entry name" value="DUF2948"/>
</dbReference>
<proteinExistence type="predicted"/>
<gene>
    <name evidence="1" type="ORF">F6X38_09445</name>
</gene>